<organism evidence="2 3">
    <name type="scientific">Herbihabitans rhizosphaerae</name>
    <dbReference type="NCBI Taxonomy" id="1872711"/>
    <lineage>
        <taxon>Bacteria</taxon>
        <taxon>Bacillati</taxon>
        <taxon>Actinomycetota</taxon>
        <taxon>Actinomycetes</taxon>
        <taxon>Pseudonocardiales</taxon>
        <taxon>Pseudonocardiaceae</taxon>
        <taxon>Herbihabitans</taxon>
    </lineage>
</organism>
<dbReference type="Gene3D" id="3.90.1570.10">
    <property type="entry name" value="tt1808, chain A"/>
    <property type="match status" value="1"/>
</dbReference>
<evidence type="ECO:0000313" key="2">
    <source>
        <dbReference type="EMBL" id="RZS43309.1"/>
    </source>
</evidence>
<dbReference type="Proteomes" id="UP000294257">
    <property type="component" value="Unassembled WGS sequence"/>
</dbReference>
<dbReference type="Pfam" id="PF05685">
    <property type="entry name" value="Uma2"/>
    <property type="match status" value="1"/>
</dbReference>
<dbReference type="SUPFAM" id="SSF52980">
    <property type="entry name" value="Restriction endonuclease-like"/>
    <property type="match status" value="1"/>
</dbReference>
<reference evidence="2 3" key="1">
    <citation type="submission" date="2019-02" db="EMBL/GenBank/DDBJ databases">
        <title>Genomic Encyclopedia of Type Strains, Phase IV (KMG-IV): sequencing the most valuable type-strain genomes for metagenomic binning, comparative biology and taxonomic classification.</title>
        <authorList>
            <person name="Goeker M."/>
        </authorList>
    </citation>
    <scope>NUCLEOTIDE SEQUENCE [LARGE SCALE GENOMIC DNA]</scope>
    <source>
        <strain evidence="2 3">DSM 101727</strain>
    </source>
</reference>
<keyword evidence="2" id="KW-0255">Endonuclease</keyword>
<proteinExistence type="predicted"/>
<dbReference type="PANTHER" id="PTHR35400:SF3">
    <property type="entry name" value="SLL1072 PROTEIN"/>
    <property type="match status" value="1"/>
</dbReference>
<evidence type="ECO:0000313" key="3">
    <source>
        <dbReference type="Proteomes" id="UP000294257"/>
    </source>
</evidence>
<dbReference type="RefSeq" id="WP_130343175.1">
    <property type="nucleotide sequence ID" value="NZ_SGWQ01000002.1"/>
</dbReference>
<name>A0A4Q7L1C4_9PSEU</name>
<dbReference type="CDD" id="cd06260">
    <property type="entry name" value="DUF820-like"/>
    <property type="match status" value="1"/>
</dbReference>
<keyword evidence="2" id="KW-0540">Nuclease</keyword>
<accession>A0A4Q7L1C4</accession>
<dbReference type="InterPro" id="IPR008538">
    <property type="entry name" value="Uma2"/>
</dbReference>
<evidence type="ECO:0000259" key="1">
    <source>
        <dbReference type="Pfam" id="PF05685"/>
    </source>
</evidence>
<dbReference type="OrthoDB" id="9799703at2"/>
<dbReference type="EMBL" id="SGWQ01000002">
    <property type="protein sequence ID" value="RZS43309.1"/>
    <property type="molecule type" value="Genomic_DNA"/>
</dbReference>
<keyword evidence="2" id="KW-0378">Hydrolase</keyword>
<protein>
    <submittedName>
        <fullName evidence="2">Uma2 family endonuclease</fullName>
    </submittedName>
</protein>
<feature type="domain" description="Putative restriction endonuclease" evidence="1">
    <location>
        <begin position="14"/>
        <end position="160"/>
    </location>
</feature>
<keyword evidence="3" id="KW-1185">Reference proteome</keyword>
<dbReference type="InterPro" id="IPR012296">
    <property type="entry name" value="Nuclease_put_TT1808"/>
</dbReference>
<dbReference type="GO" id="GO:0004519">
    <property type="term" value="F:endonuclease activity"/>
    <property type="evidence" value="ECO:0007669"/>
    <property type="project" value="UniProtKB-KW"/>
</dbReference>
<dbReference type="AlphaFoldDB" id="A0A4Q7L1C4"/>
<dbReference type="InterPro" id="IPR011335">
    <property type="entry name" value="Restrct_endonuc-II-like"/>
</dbReference>
<sequence length="191" mass="20787">MTALPQPPHLLTVAEFAALGEDETVRYELQEGVLVMSPSPAPDHNIASGELFFQVRPQLPPDLRAIQDTDIDLELVPADDPGFARRPDLAVIRGSALDRVRNQGGLLCAADVVLAVEIVSPGSKRMDYVIKRGEYADAGIPHYWIIDLGEPASLATFHLADEFGYLEGGEHSGTFRAVEPFEITIDLDALN</sequence>
<gene>
    <name evidence="2" type="ORF">EV193_102288</name>
</gene>
<comment type="caution">
    <text evidence="2">The sequence shown here is derived from an EMBL/GenBank/DDBJ whole genome shotgun (WGS) entry which is preliminary data.</text>
</comment>
<dbReference type="PANTHER" id="PTHR35400">
    <property type="entry name" value="SLR1083 PROTEIN"/>
    <property type="match status" value="1"/>
</dbReference>